<sequence length="53" mass="6085">MSSICRNTFAQRVTLKYAQNVPSTFTNRKSVTSSGWKIFPRRSCRDVISSRQS</sequence>
<name>A0A9Q1HMC8_HOLLE</name>
<dbReference type="EMBL" id="JAIZAY010000001">
    <property type="protein sequence ID" value="KAJ8050998.1"/>
    <property type="molecule type" value="Genomic_DNA"/>
</dbReference>
<dbReference type="Proteomes" id="UP001152320">
    <property type="component" value="Chromosome 1"/>
</dbReference>
<dbReference type="AlphaFoldDB" id="A0A9Q1HMC8"/>
<proteinExistence type="predicted"/>
<comment type="caution">
    <text evidence="1">The sequence shown here is derived from an EMBL/GenBank/DDBJ whole genome shotgun (WGS) entry which is preliminary data.</text>
</comment>
<evidence type="ECO:0000313" key="2">
    <source>
        <dbReference type="Proteomes" id="UP001152320"/>
    </source>
</evidence>
<evidence type="ECO:0000313" key="1">
    <source>
        <dbReference type="EMBL" id="KAJ8050998.1"/>
    </source>
</evidence>
<protein>
    <submittedName>
        <fullName evidence="1">Uncharacterized protein</fullName>
    </submittedName>
</protein>
<accession>A0A9Q1HMC8</accession>
<organism evidence="1 2">
    <name type="scientific">Holothuria leucospilota</name>
    <name type="common">Black long sea cucumber</name>
    <name type="synonym">Mertensiothuria leucospilota</name>
    <dbReference type="NCBI Taxonomy" id="206669"/>
    <lineage>
        <taxon>Eukaryota</taxon>
        <taxon>Metazoa</taxon>
        <taxon>Echinodermata</taxon>
        <taxon>Eleutherozoa</taxon>
        <taxon>Echinozoa</taxon>
        <taxon>Holothuroidea</taxon>
        <taxon>Aspidochirotacea</taxon>
        <taxon>Aspidochirotida</taxon>
        <taxon>Holothuriidae</taxon>
        <taxon>Holothuria</taxon>
    </lineage>
</organism>
<reference evidence="1" key="1">
    <citation type="submission" date="2021-10" db="EMBL/GenBank/DDBJ databases">
        <title>Tropical sea cucumber genome reveals ecological adaptation and Cuvierian tubules defense mechanism.</title>
        <authorList>
            <person name="Chen T."/>
        </authorList>
    </citation>
    <scope>NUCLEOTIDE SEQUENCE</scope>
    <source>
        <strain evidence="1">Nanhai2018</strain>
        <tissue evidence="1">Muscle</tissue>
    </source>
</reference>
<gene>
    <name evidence="1" type="ORF">HOLleu_04401</name>
</gene>
<keyword evidence="2" id="KW-1185">Reference proteome</keyword>